<evidence type="ECO:0000313" key="1">
    <source>
        <dbReference type="EMBL" id="CAG8527390.1"/>
    </source>
</evidence>
<reference evidence="1 2" key="1">
    <citation type="submission" date="2021-06" db="EMBL/GenBank/DDBJ databases">
        <authorList>
            <person name="Kallberg Y."/>
            <person name="Tangrot J."/>
            <person name="Rosling A."/>
        </authorList>
    </citation>
    <scope>NUCLEOTIDE SEQUENCE [LARGE SCALE GENOMIC DNA]</scope>
    <source>
        <strain evidence="1 2">120-4 pot B 10/14</strain>
    </source>
</reference>
<evidence type="ECO:0000313" key="2">
    <source>
        <dbReference type="Proteomes" id="UP000789901"/>
    </source>
</evidence>
<dbReference type="Proteomes" id="UP000789901">
    <property type="component" value="Unassembled WGS sequence"/>
</dbReference>
<gene>
    <name evidence="1" type="ORF">GMARGA_LOCUS3455</name>
</gene>
<organism evidence="1 2">
    <name type="scientific">Gigaspora margarita</name>
    <dbReference type="NCBI Taxonomy" id="4874"/>
    <lineage>
        <taxon>Eukaryota</taxon>
        <taxon>Fungi</taxon>
        <taxon>Fungi incertae sedis</taxon>
        <taxon>Mucoromycota</taxon>
        <taxon>Glomeromycotina</taxon>
        <taxon>Glomeromycetes</taxon>
        <taxon>Diversisporales</taxon>
        <taxon>Gigasporaceae</taxon>
        <taxon>Gigaspora</taxon>
    </lineage>
</organism>
<keyword evidence="2" id="KW-1185">Reference proteome</keyword>
<sequence length="102" mass="11651">MNHICHMFYINRKNYIDILKVSCNENKADEQVTNKNKAVKQMGNTNKASKAIKQVVDNINNTGELVDNSNRNYLLDVDKQINIGGDEQLVDVDKQLVDIDEQ</sequence>
<protein>
    <submittedName>
        <fullName evidence="1">35189_t:CDS:1</fullName>
    </submittedName>
</protein>
<accession>A0ABM8W544</accession>
<name>A0ABM8W544_GIGMA</name>
<comment type="caution">
    <text evidence="1">The sequence shown here is derived from an EMBL/GenBank/DDBJ whole genome shotgun (WGS) entry which is preliminary data.</text>
</comment>
<dbReference type="EMBL" id="CAJVQB010001240">
    <property type="protein sequence ID" value="CAG8527390.1"/>
    <property type="molecule type" value="Genomic_DNA"/>
</dbReference>
<proteinExistence type="predicted"/>